<comment type="caution">
    <text evidence="2">The sequence shown here is derived from an EMBL/GenBank/DDBJ whole genome shotgun (WGS) entry which is preliminary data.</text>
</comment>
<dbReference type="RefSeq" id="WP_009118717.1">
    <property type="nucleotide sequence ID" value="NZ_JH164926.1"/>
</dbReference>
<dbReference type="Proteomes" id="UP000003019">
    <property type="component" value="Unassembled WGS sequence"/>
</dbReference>
<organism evidence="2 3">
    <name type="scientific">Neisseria shayeganii 871</name>
    <dbReference type="NCBI Taxonomy" id="1032488"/>
    <lineage>
        <taxon>Bacteria</taxon>
        <taxon>Pseudomonadati</taxon>
        <taxon>Pseudomonadota</taxon>
        <taxon>Betaproteobacteria</taxon>
        <taxon>Neisseriales</taxon>
        <taxon>Neisseriaceae</taxon>
        <taxon>Neisseria</taxon>
    </lineage>
</organism>
<feature type="chain" id="PRO_5003461901" evidence="1">
    <location>
        <begin position="21"/>
        <end position="225"/>
    </location>
</feature>
<sequence length="225" mass="25111">MKRPLMLAMLLPILSAPAQAADFSALVPQGWKLDYSAEGDLNGDGRADAVIVVRGQDPAKMVRNEGLGASELDTNPRQLLVFLRQGQGYQLAASNRDWLPPAGSTETPCLQDPLEEGGIGIKDGRLTVMLHYWLSCGSWGVQNNTYTFRLEGRRFRLIGLDQVSYMRNSGEKTLVSTNYLSGRQKTVTGANMFEDEPNRHRERWRNLADRTSWYLDGPLPNGDQQ</sequence>
<dbReference type="PATRIC" id="fig|1032488.3.peg.959"/>
<dbReference type="OrthoDB" id="86940at2"/>
<dbReference type="EMBL" id="AGAY01000037">
    <property type="protein sequence ID" value="EGY52762.1"/>
    <property type="molecule type" value="Genomic_DNA"/>
</dbReference>
<keyword evidence="3" id="KW-1185">Reference proteome</keyword>
<keyword evidence="1" id="KW-0732">Signal</keyword>
<reference evidence="2 3" key="1">
    <citation type="submission" date="2011-05" db="EMBL/GenBank/DDBJ databases">
        <authorList>
            <person name="Muzny D."/>
            <person name="Qin X."/>
            <person name="Deng J."/>
            <person name="Jiang H."/>
            <person name="Liu Y."/>
            <person name="Qu J."/>
            <person name="Song X.-Z."/>
            <person name="Zhang L."/>
            <person name="Thornton R."/>
            <person name="Coyle M."/>
            <person name="Francisco L."/>
            <person name="Jackson L."/>
            <person name="Javaid M."/>
            <person name="Korchina V."/>
            <person name="Kovar C."/>
            <person name="Mata R."/>
            <person name="Mathew T."/>
            <person name="Ngo R."/>
            <person name="Nguyen L."/>
            <person name="Nguyen N."/>
            <person name="Okwuonu G."/>
            <person name="Ongeri F."/>
            <person name="Pham C."/>
            <person name="Simmons D."/>
            <person name="Wilczek-Boney K."/>
            <person name="Hale W."/>
            <person name="Jakkamsetti A."/>
            <person name="Pham P."/>
            <person name="Ruth R."/>
            <person name="San Lucas F."/>
            <person name="Warren J."/>
            <person name="Zhang J."/>
            <person name="Zhao Z."/>
            <person name="Zhou C."/>
            <person name="Zhu D."/>
            <person name="Lee S."/>
            <person name="Bess C."/>
            <person name="Blankenburg K."/>
            <person name="Forbes L."/>
            <person name="Fu Q."/>
            <person name="Gubbala S."/>
            <person name="Hirani K."/>
            <person name="Jayaseelan J.C."/>
            <person name="Lara F."/>
            <person name="Munidasa M."/>
            <person name="Palculict T."/>
            <person name="Patil S."/>
            <person name="Pu L.-L."/>
            <person name="Saada N."/>
            <person name="Tang L."/>
            <person name="Weissenberger G."/>
            <person name="Zhu Y."/>
            <person name="Hemphill L."/>
            <person name="Shang Y."/>
            <person name="Youmans B."/>
            <person name="Ayvaz T."/>
            <person name="Ross M."/>
            <person name="Santibanez J."/>
            <person name="Aqrawi P."/>
            <person name="Gross S."/>
            <person name="Joshi V."/>
            <person name="Fowler G."/>
            <person name="Nazareth L."/>
            <person name="Reid J."/>
            <person name="Worley K."/>
            <person name="Petrosino J."/>
            <person name="Highlander S."/>
            <person name="Gibbs R."/>
        </authorList>
    </citation>
    <scope>NUCLEOTIDE SEQUENCE [LARGE SCALE GENOMIC DNA]</scope>
    <source>
        <strain evidence="2 3">871</strain>
    </source>
</reference>
<evidence type="ECO:0000313" key="2">
    <source>
        <dbReference type="EMBL" id="EGY52762.1"/>
    </source>
</evidence>
<evidence type="ECO:0000313" key="3">
    <source>
        <dbReference type="Proteomes" id="UP000003019"/>
    </source>
</evidence>
<accession>G4CHD4</accession>
<feature type="signal peptide" evidence="1">
    <location>
        <begin position="1"/>
        <end position="20"/>
    </location>
</feature>
<gene>
    <name evidence="2" type="ORF">HMPREF9371_1023</name>
</gene>
<name>G4CHD4_9NEIS</name>
<evidence type="ECO:0000256" key="1">
    <source>
        <dbReference type="SAM" id="SignalP"/>
    </source>
</evidence>
<proteinExistence type="predicted"/>
<dbReference type="AlphaFoldDB" id="G4CHD4"/>
<dbReference type="HOGENOM" id="CLU_088896_1_0_4"/>
<protein>
    <submittedName>
        <fullName evidence="2">Uncharacterized protein</fullName>
    </submittedName>
</protein>